<gene>
    <name evidence="3" type="ORF">GCM10017577_24180</name>
</gene>
<feature type="domain" description="ER-bound oxygenase mpaB/mpaB'/Rubber oxygenase catalytic" evidence="2">
    <location>
        <begin position="51"/>
        <end position="242"/>
    </location>
</feature>
<evidence type="ECO:0000259" key="2">
    <source>
        <dbReference type="Pfam" id="PF09995"/>
    </source>
</evidence>
<evidence type="ECO:0000313" key="4">
    <source>
        <dbReference type="Proteomes" id="UP001143463"/>
    </source>
</evidence>
<dbReference type="InterPro" id="IPR046366">
    <property type="entry name" value="MPAB"/>
</dbReference>
<feature type="region of interest" description="Disordered" evidence="1">
    <location>
        <begin position="286"/>
        <end position="319"/>
    </location>
</feature>
<dbReference type="PANTHER" id="PTHR36124:SF1">
    <property type="entry name" value="ER-BOUND OXYGENASE MPAB_MPAB'_RUBBER OXYGENASE CATALYTIC DOMAIN-CONTAINING PROTEIN"/>
    <property type="match status" value="1"/>
</dbReference>
<dbReference type="PANTHER" id="PTHR36124">
    <property type="match status" value="1"/>
</dbReference>
<dbReference type="AlphaFoldDB" id="A0A9W6NWB5"/>
<evidence type="ECO:0000256" key="1">
    <source>
        <dbReference type="SAM" id="MobiDB-lite"/>
    </source>
</evidence>
<name>A0A9W6NWB5_9PSEU</name>
<dbReference type="Proteomes" id="UP001143463">
    <property type="component" value="Unassembled WGS sequence"/>
</dbReference>
<reference evidence="3" key="2">
    <citation type="submission" date="2023-01" db="EMBL/GenBank/DDBJ databases">
        <authorList>
            <person name="Sun Q."/>
            <person name="Evtushenko L."/>
        </authorList>
    </citation>
    <scope>NUCLEOTIDE SEQUENCE</scope>
    <source>
        <strain evidence="3">VKM Ac-1069</strain>
    </source>
</reference>
<comment type="caution">
    <text evidence="3">The sequence shown here is derived from an EMBL/GenBank/DDBJ whole genome shotgun (WGS) entry which is preliminary data.</text>
</comment>
<sequence>MTRAGRYDRLREIELLDPETDHLEIYRLMSMYEFPWDINQALSFALFRTYAVPTIGKLLAETGEFTERVQKRYDDTGLILEAVLEHGFSGTGKDAVRRMNQMHRSYPISNDDMRYTLCTFVVSPIRWMDAYGWRPFSETEKVASANYYRELGRHMGIKDIPATWQEFCEVHDAYERERFGYDPGGRAVADSTLALLCTFPPNDKAPAALIDAFSRSLMDPHLREAFRYEAPPRWFRALSRAALRLRGRVVRAMPVRTRPKFVRDLPSIRSYPNGFDVRELGTFPQGCPVPHGRTSAAAATDGDTYSDRVVSPQVTPSGA</sequence>
<proteinExistence type="predicted"/>
<dbReference type="RefSeq" id="WP_063739764.1">
    <property type="nucleotide sequence ID" value="NZ_BAAAUZ010000042.1"/>
</dbReference>
<protein>
    <submittedName>
        <fullName evidence="3">Peptidase</fullName>
    </submittedName>
</protein>
<dbReference type="InterPro" id="IPR018713">
    <property type="entry name" value="MPAB/Lcp_cat_dom"/>
</dbReference>
<accession>A0A9W6NWB5</accession>
<reference evidence="3" key="1">
    <citation type="journal article" date="2014" name="Int. J. Syst. Evol. Microbiol.">
        <title>Complete genome sequence of Corynebacterium casei LMG S-19264T (=DSM 44701T), isolated from a smear-ripened cheese.</title>
        <authorList>
            <consortium name="US DOE Joint Genome Institute (JGI-PGF)"/>
            <person name="Walter F."/>
            <person name="Albersmeier A."/>
            <person name="Kalinowski J."/>
            <person name="Ruckert C."/>
        </authorList>
    </citation>
    <scope>NUCLEOTIDE SEQUENCE</scope>
    <source>
        <strain evidence="3">VKM Ac-1069</strain>
    </source>
</reference>
<dbReference type="EMBL" id="BSFQ01000008">
    <property type="protein sequence ID" value="GLL11277.1"/>
    <property type="molecule type" value="Genomic_DNA"/>
</dbReference>
<evidence type="ECO:0000313" key="3">
    <source>
        <dbReference type="EMBL" id="GLL11277.1"/>
    </source>
</evidence>
<dbReference type="GO" id="GO:0016491">
    <property type="term" value="F:oxidoreductase activity"/>
    <property type="evidence" value="ECO:0007669"/>
    <property type="project" value="InterPro"/>
</dbReference>
<organism evidence="3 4">
    <name type="scientific">Pseudonocardia halophobica</name>
    <dbReference type="NCBI Taxonomy" id="29401"/>
    <lineage>
        <taxon>Bacteria</taxon>
        <taxon>Bacillati</taxon>
        <taxon>Actinomycetota</taxon>
        <taxon>Actinomycetes</taxon>
        <taxon>Pseudonocardiales</taxon>
        <taxon>Pseudonocardiaceae</taxon>
        <taxon>Pseudonocardia</taxon>
    </lineage>
</organism>
<dbReference type="Pfam" id="PF09995">
    <property type="entry name" value="MPAB_Lcp_cat"/>
    <property type="match status" value="1"/>
</dbReference>
<keyword evidence="4" id="KW-1185">Reference proteome</keyword>